<dbReference type="PROSITE" id="PS00643">
    <property type="entry name" value="COMPLEX1_75K_3"/>
    <property type="match status" value="1"/>
</dbReference>
<keyword evidence="8 13" id="KW-0408">Iron</keyword>
<reference evidence="16 17" key="1">
    <citation type="submission" date="2024-01" db="EMBL/GenBank/DDBJ databases">
        <title>Novel species of the genus Luteimonas isolated from rivers.</title>
        <authorList>
            <person name="Lu H."/>
        </authorList>
    </citation>
    <scope>NUCLEOTIDE SEQUENCE [LARGE SCALE GENOMIC DNA]</scope>
    <source>
        <strain evidence="16 17">SMYT11W</strain>
    </source>
</reference>
<evidence type="ECO:0000256" key="8">
    <source>
        <dbReference type="ARBA" id="ARBA00023004"/>
    </source>
</evidence>
<dbReference type="EMBL" id="JAZHBM010000002">
    <property type="protein sequence ID" value="MEF3082999.1"/>
    <property type="molecule type" value="Genomic_DNA"/>
</dbReference>
<sequence length="747" mass="79116">MSAQPVNPNLPPDHVTVFIDGVELAAPKGSMIIHAADKAGIPIPRFCYHDKLEIAANCRMCLVDTEVGGRGAPKPSPACATPVMDGLKVFTRNEKALKAQRNVMEFLLINHPLDCPICDQGGECELQDLSLGYGRSVSRFAERKRVVADEDLGPLVATEMTRCIQCTRCVRFTAEIAGTYELGGMQRGENLQIGTYDGKPLTTELSGNVIDVCPVGALTNKVFRFRARPWELIARESLGGHDALGSNLFHHLRRGDVMRTVPRDNEVVNECWISDRDRYSHQGLTADDRAVHPLVKDGGEWREASWDEALERAMTILRDNAADELGVLVHPSTSNEEGALLARLAEALGTGNLDHRIAQRDLSDGAVAEAFAMPVAELEQADVVLLVGSNLRHEVPLLHHRVRQAWKRGAKVYVVNPVDFEFTFDIEDKAIVAPSKIAETLQVAELGDALRGAKHAAIIVGAQAEASAHAADIRKAAAALAAETGASLCRIPHGANALGLSRVGVLPTSRDANAMLAERRGAYVIYGIEPGLDFADQAQALQALGAAQVVAFSHFACQSTRSVADVILPIGALAEVDATLTNLEGRDQQATAAGKLPGDARAGWRVLRALGGALEAPGFEFTDLAGLRAGLQGRAVSVAASAAPVVDGDGFELAVSQAIYRVDGLTRRAAALQSHPLTVGPRIVLHPDDAAASQVADGGMAKVSNAVGTATLQVAIDDRVAPGAAWVESGYGATAALSAGKVKVVAA</sequence>
<dbReference type="PROSITE" id="PS00641">
    <property type="entry name" value="COMPLEX1_75K_1"/>
    <property type="match status" value="1"/>
</dbReference>
<evidence type="ECO:0000256" key="9">
    <source>
        <dbReference type="ARBA" id="ARBA00023014"/>
    </source>
</evidence>
<evidence type="ECO:0000256" key="11">
    <source>
        <dbReference type="ARBA" id="ARBA00026021"/>
    </source>
</evidence>
<evidence type="ECO:0000256" key="13">
    <source>
        <dbReference type="RuleBase" id="RU003525"/>
    </source>
</evidence>
<keyword evidence="10 13" id="KW-0520">NAD</keyword>
<dbReference type="InterPro" id="IPR006963">
    <property type="entry name" value="Mopterin_OxRdtase_4Fe-4S_dom"/>
</dbReference>
<evidence type="ECO:0000256" key="10">
    <source>
        <dbReference type="ARBA" id="ARBA00023027"/>
    </source>
</evidence>
<dbReference type="Gene3D" id="3.30.200.210">
    <property type="match status" value="1"/>
</dbReference>
<keyword evidence="7 13" id="KW-1278">Translocase</keyword>
<dbReference type="SMART" id="SM00929">
    <property type="entry name" value="NADH-G_4Fe-4S_3"/>
    <property type="match status" value="1"/>
</dbReference>
<dbReference type="SUPFAM" id="SSF54862">
    <property type="entry name" value="4Fe-4S ferredoxins"/>
    <property type="match status" value="1"/>
</dbReference>
<feature type="domain" description="2Fe-2S ferredoxin-type" evidence="14">
    <location>
        <begin position="13"/>
        <end position="95"/>
    </location>
</feature>
<dbReference type="InterPro" id="IPR050123">
    <property type="entry name" value="Prok_molybdopt-oxidoreductase"/>
</dbReference>
<dbReference type="EC" id="7.1.1.-" evidence="13"/>
<comment type="caution">
    <text evidence="16">The sequence shown here is derived from an EMBL/GenBank/DDBJ whole genome shotgun (WGS) entry which is preliminary data.</text>
</comment>
<dbReference type="Pfam" id="PF22117">
    <property type="entry name" value="Fer4_Nqo3"/>
    <property type="match status" value="1"/>
</dbReference>
<comment type="cofactor">
    <cofactor evidence="1 13">
        <name>[4Fe-4S] cluster</name>
        <dbReference type="ChEBI" id="CHEBI:49883"/>
    </cofactor>
</comment>
<dbReference type="RefSeq" id="WP_332078691.1">
    <property type="nucleotide sequence ID" value="NZ_JAZHBM010000002.1"/>
</dbReference>
<dbReference type="Gene3D" id="3.40.50.740">
    <property type="match status" value="1"/>
</dbReference>
<dbReference type="SUPFAM" id="SSF54292">
    <property type="entry name" value="2Fe-2S ferredoxin-like"/>
    <property type="match status" value="1"/>
</dbReference>
<dbReference type="InterPro" id="IPR054351">
    <property type="entry name" value="NADH_UbQ_OxRdtase_ferredoxin"/>
</dbReference>
<name>A0ABU7WGB3_9GAMM</name>
<accession>A0ABU7WGB3</accession>
<dbReference type="SUPFAM" id="SSF53706">
    <property type="entry name" value="Formate dehydrogenase/DMSO reductase, domains 1-3"/>
    <property type="match status" value="1"/>
</dbReference>
<dbReference type="PANTHER" id="PTHR43105:SF13">
    <property type="entry name" value="NADH-UBIQUINONE OXIDOREDUCTASE 75 KDA SUBUNIT, MITOCHONDRIAL"/>
    <property type="match status" value="1"/>
</dbReference>
<dbReference type="Gene3D" id="3.40.228.10">
    <property type="entry name" value="Dimethylsulfoxide Reductase, domain 2"/>
    <property type="match status" value="1"/>
</dbReference>
<dbReference type="CDD" id="cd00207">
    <property type="entry name" value="fer2"/>
    <property type="match status" value="1"/>
</dbReference>
<dbReference type="Proteomes" id="UP001358324">
    <property type="component" value="Unassembled WGS sequence"/>
</dbReference>
<evidence type="ECO:0000256" key="5">
    <source>
        <dbReference type="ARBA" id="ARBA00022719"/>
    </source>
</evidence>
<evidence type="ECO:0000256" key="12">
    <source>
        <dbReference type="ARBA" id="ARBA00047712"/>
    </source>
</evidence>
<keyword evidence="4 13" id="KW-0001">2Fe-2S</keyword>
<evidence type="ECO:0000259" key="15">
    <source>
        <dbReference type="PROSITE" id="PS51839"/>
    </source>
</evidence>
<dbReference type="PROSITE" id="PS00642">
    <property type="entry name" value="COMPLEX1_75K_2"/>
    <property type="match status" value="1"/>
</dbReference>
<keyword evidence="6 13" id="KW-0479">Metal-binding</keyword>
<evidence type="ECO:0000256" key="7">
    <source>
        <dbReference type="ARBA" id="ARBA00022967"/>
    </source>
</evidence>
<comment type="cofactor">
    <cofactor evidence="13">
        <name>[2Fe-2S] cluster</name>
        <dbReference type="ChEBI" id="CHEBI:190135"/>
    </cofactor>
    <text evidence="13">Binds 1 [2Fe-2S] cluster per subunit.</text>
</comment>
<dbReference type="Gene3D" id="2.40.40.20">
    <property type="match status" value="1"/>
</dbReference>
<dbReference type="PROSITE" id="PS51839">
    <property type="entry name" value="4FE4S_HC3"/>
    <property type="match status" value="1"/>
</dbReference>
<comment type="subunit">
    <text evidence="11">Composed of 13 different subunits. Subunits NuoCD, E, F, and G constitute the peripheral sector of the complex.</text>
</comment>
<comment type="function">
    <text evidence="13">NDH-1 shuttles electrons from NADH, via FMN and iron-sulfur (Fe-S) centers, to quinones in the respiratory chain. Couples the redox reaction to proton translocation (for every two electrons transferred, four hydrogen ions are translocated across the cytoplasmic membrane), and thus conserves the redox energy in a proton gradient.</text>
</comment>
<feature type="domain" description="4Fe-4S His(Cys)3-ligated-type" evidence="15">
    <location>
        <begin position="95"/>
        <end position="134"/>
    </location>
</feature>
<dbReference type="SUPFAM" id="SSF50692">
    <property type="entry name" value="ADC-like"/>
    <property type="match status" value="1"/>
</dbReference>
<dbReference type="InterPro" id="IPR036010">
    <property type="entry name" value="2Fe-2S_ferredoxin-like_sf"/>
</dbReference>
<dbReference type="Pfam" id="PF00384">
    <property type="entry name" value="Molybdopterin"/>
    <property type="match status" value="1"/>
</dbReference>
<evidence type="ECO:0000256" key="4">
    <source>
        <dbReference type="ARBA" id="ARBA00022714"/>
    </source>
</evidence>
<gene>
    <name evidence="16" type="primary">nuoG</name>
    <name evidence="16" type="ORF">V3391_12365</name>
</gene>
<keyword evidence="9 13" id="KW-0411">Iron-sulfur</keyword>
<keyword evidence="17" id="KW-1185">Reference proteome</keyword>
<evidence type="ECO:0000256" key="2">
    <source>
        <dbReference type="ARBA" id="ARBA00005404"/>
    </source>
</evidence>
<comment type="similarity">
    <text evidence="2 13">Belongs to the complex I 75 kDa subunit family.</text>
</comment>
<dbReference type="InterPro" id="IPR000283">
    <property type="entry name" value="NADH_UbQ_OxRdtase_75kDa_su_CS"/>
</dbReference>
<evidence type="ECO:0000256" key="1">
    <source>
        <dbReference type="ARBA" id="ARBA00001966"/>
    </source>
</evidence>
<dbReference type="Gene3D" id="3.10.20.740">
    <property type="match status" value="1"/>
</dbReference>
<dbReference type="Pfam" id="PF13510">
    <property type="entry name" value="Fer2_4"/>
    <property type="match status" value="1"/>
</dbReference>
<dbReference type="InterPro" id="IPR006657">
    <property type="entry name" value="MoPterin_dinucl-bd_dom"/>
</dbReference>
<evidence type="ECO:0000256" key="6">
    <source>
        <dbReference type="ARBA" id="ARBA00022723"/>
    </source>
</evidence>
<proteinExistence type="inferred from homology"/>
<dbReference type="InterPro" id="IPR019574">
    <property type="entry name" value="NADH_UbQ_OxRdtase_Gsu_4Fe4S-bd"/>
</dbReference>
<evidence type="ECO:0000256" key="3">
    <source>
        <dbReference type="ARBA" id="ARBA00022485"/>
    </source>
</evidence>
<organism evidence="16 17">
    <name type="scientific">Luteimonas flava</name>
    <dbReference type="NCBI Taxonomy" id="3115822"/>
    <lineage>
        <taxon>Bacteria</taxon>
        <taxon>Pseudomonadati</taxon>
        <taxon>Pseudomonadota</taxon>
        <taxon>Gammaproteobacteria</taxon>
        <taxon>Lysobacterales</taxon>
        <taxon>Lysobacteraceae</taxon>
        <taxon>Luteimonas</taxon>
    </lineage>
</organism>
<dbReference type="InterPro" id="IPR006656">
    <property type="entry name" value="Mopterin_OxRdtase"/>
</dbReference>
<dbReference type="Pfam" id="PF10588">
    <property type="entry name" value="NADH-G_4Fe-4S_3"/>
    <property type="match status" value="1"/>
</dbReference>
<dbReference type="Pfam" id="PF22151">
    <property type="entry name" value="Fer4_NDSU1"/>
    <property type="match status" value="1"/>
</dbReference>
<keyword evidence="5 13" id="KW-0874">Quinone</keyword>
<comment type="catalytic activity">
    <reaction evidence="12 13">
        <text>a quinone + NADH + 5 H(+)(in) = a quinol + NAD(+) + 4 H(+)(out)</text>
        <dbReference type="Rhea" id="RHEA:57888"/>
        <dbReference type="ChEBI" id="CHEBI:15378"/>
        <dbReference type="ChEBI" id="CHEBI:24646"/>
        <dbReference type="ChEBI" id="CHEBI:57540"/>
        <dbReference type="ChEBI" id="CHEBI:57945"/>
        <dbReference type="ChEBI" id="CHEBI:132124"/>
    </reaction>
</comment>
<keyword evidence="3 13" id="KW-0004">4Fe-4S</keyword>
<dbReference type="Pfam" id="PF01568">
    <property type="entry name" value="Molydop_binding"/>
    <property type="match status" value="1"/>
</dbReference>
<dbReference type="PANTHER" id="PTHR43105">
    <property type="entry name" value="RESPIRATORY NITRATE REDUCTASE"/>
    <property type="match status" value="1"/>
</dbReference>
<dbReference type="InterPro" id="IPR010228">
    <property type="entry name" value="NADH_UbQ_OxRdtase_Gsu"/>
</dbReference>
<dbReference type="NCBIfam" id="TIGR01973">
    <property type="entry name" value="NuoG"/>
    <property type="match status" value="1"/>
</dbReference>
<protein>
    <recommendedName>
        <fullName evidence="13">NADH-quinone oxidoreductase</fullName>
        <ecNumber evidence="13">7.1.1.-</ecNumber>
    </recommendedName>
</protein>
<dbReference type="PROSITE" id="PS51085">
    <property type="entry name" value="2FE2S_FER_2"/>
    <property type="match status" value="1"/>
</dbReference>
<dbReference type="InterPro" id="IPR001041">
    <property type="entry name" value="2Fe-2S_ferredoxin-type"/>
</dbReference>
<dbReference type="InterPro" id="IPR009010">
    <property type="entry name" value="Asp_de-COase-like_dom_sf"/>
</dbReference>
<evidence type="ECO:0000313" key="17">
    <source>
        <dbReference type="Proteomes" id="UP001358324"/>
    </source>
</evidence>
<evidence type="ECO:0000313" key="16">
    <source>
        <dbReference type="EMBL" id="MEF3082999.1"/>
    </source>
</evidence>
<evidence type="ECO:0000259" key="14">
    <source>
        <dbReference type="PROSITE" id="PS51085"/>
    </source>
</evidence>
<dbReference type="Gene3D" id="3.30.70.20">
    <property type="match status" value="1"/>
</dbReference>